<evidence type="ECO:0000313" key="2">
    <source>
        <dbReference type="Proteomes" id="UP000189410"/>
    </source>
</evidence>
<accession>A0ABX3K771</accession>
<keyword evidence="1" id="KW-0238">DNA-binding</keyword>
<dbReference type="Proteomes" id="UP000189410">
    <property type="component" value="Unassembled WGS sequence"/>
</dbReference>
<dbReference type="InterPro" id="IPR011664">
    <property type="entry name" value="Abi_system_AbiD/AbiF-like"/>
</dbReference>
<name>A0ABX3K771_9GAMM</name>
<dbReference type="PIRSF" id="PIRSF034934">
    <property type="entry name" value="AbiF_AbiD"/>
    <property type="match status" value="1"/>
</dbReference>
<dbReference type="InterPro" id="IPR017034">
    <property type="entry name" value="Abi_system_AbiD/AbiF"/>
</dbReference>
<dbReference type="Pfam" id="PF07751">
    <property type="entry name" value="Abi_2"/>
    <property type="match status" value="1"/>
</dbReference>
<dbReference type="GO" id="GO:0003677">
    <property type="term" value="F:DNA binding"/>
    <property type="evidence" value="ECO:0007669"/>
    <property type="project" value="UniProtKB-KW"/>
</dbReference>
<sequence>MATFTKTAKALDEQIALLQERGLTIRDPERAKRYLEVISFFRLSSYMRPFQVPNDQTHQFKADAEFKSVVELYAFDRELRLLIMDAIERVEVAVRATFNNHMGTKYQTEEPHSGSHWYLNESLFKRDYNHKRMLSEVERCQSRDTSDLQKDINKINRSRQSKEEKANRIEKRVRERYPRFYQHNYQHPRLMPSWAMVEELTFGTISHLYEGLAKDADRKGIAKRFDVPQEVFESWLRTLNFVRNCCAHHSRLWNRELSIPPKVPHGEHWQLPHRLEPSKVQPSRRIYMVMLMLAHLMRQISPDSQWHNKVKALVTVMYPNVPLAPMGFPEDWRTHIFWGGEDE</sequence>
<proteinExistence type="predicted"/>
<comment type="caution">
    <text evidence="1">The sequence shown here is derived from an EMBL/GenBank/DDBJ whole genome shotgun (WGS) entry which is preliminary data.</text>
</comment>
<protein>
    <submittedName>
        <fullName evidence="1">DNA-binding protein</fullName>
    </submittedName>
</protein>
<organism evidence="1 2">
    <name type="scientific">Salinivibrio siamensis</name>
    <dbReference type="NCBI Taxonomy" id="414286"/>
    <lineage>
        <taxon>Bacteria</taxon>
        <taxon>Pseudomonadati</taxon>
        <taxon>Pseudomonadota</taxon>
        <taxon>Gammaproteobacteria</taxon>
        <taxon>Vibrionales</taxon>
        <taxon>Vibrionaceae</taxon>
        <taxon>Salinivibrio</taxon>
    </lineage>
</organism>
<gene>
    <name evidence="1" type="ORF">BZG73_11545</name>
</gene>
<reference evidence="1 2" key="1">
    <citation type="journal article" date="2017" name="Genome Announc.">
        <title>Draft Genome Sequences of Salinivibrio proteolyticus, Salinivibrio sharmensis, Salinivibrio siamensis, Salinivibrio costicola subsp. alcaliphilus, Salinivibrio costicola subsp. vallismortis, and 29 New Isolates Belonging to the Genus Salinivibrio.</title>
        <authorList>
            <person name="Lopez-Hermoso C."/>
            <person name="de la Haba R.R."/>
            <person name="Sanchez-Porro C."/>
            <person name="Bayliss S.C."/>
            <person name="Feil E.J."/>
            <person name="Ventosa A."/>
        </authorList>
    </citation>
    <scope>NUCLEOTIDE SEQUENCE [LARGE SCALE GENOMIC DNA]</scope>
    <source>
        <strain evidence="1 2">JCM 14472</strain>
    </source>
</reference>
<keyword evidence="2" id="KW-1185">Reference proteome</keyword>
<dbReference type="EMBL" id="MUFB01000021">
    <property type="protein sequence ID" value="OOE83485.1"/>
    <property type="molecule type" value="Genomic_DNA"/>
</dbReference>
<dbReference type="RefSeq" id="WP_077639194.1">
    <property type="nucleotide sequence ID" value="NZ_MUFB01000021.1"/>
</dbReference>
<evidence type="ECO:0000313" key="1">
    <source>
        <dbReference type="EMBL" id="OOE83485.1"/>
    </source>
</evidence>